<name>A0A8C3AYI2_CYCLU</name>
<keyword evidence="8" id="KW-1278">Translocase</keyword>
<keyword evidence="5" id="KW-0547">Nucleotide-binding</keyword>
<evidence type="ECO:0000256" key="4">
    <source>
        <dbReference type="ARBA" id="ARBA00022692"/>
    </source>
</evidence>
<keyword evidence="16" id="KW-1185">Reference proteome</keyword>
<evidence type="ECO:0000256" key="6">
    <source>
        <dbReference type="ARBA" id="ARBA00022801"/>
    </source>
</evidence>
<dbReference type="CDD" id="cd03223">
    <property type="entry name" value="ABCD_peroxisomal_ALDP"/>
    <property type="match status" value="1"/>
</dbReference>
<feature type="region of interest" description="Disordered" evidence="12">
    <location>
        <begin position="46"/>
        <end position="69"/>
    </location>
</feature>
<evidence type="ECO:0000256" key="2">
    <source>
        <dbReference type="ARBA" id="ARBA00008575"/>
    </source>
</evidence>
<keyword evidence="3" id="KW-0813">Transport</keyword>
<dbReference type="SUPFAM" id="SSF90123">
    <property type="entry name" value="ABC transporter transmembrane region"/>
    <property type="match status" value="1"/>
</dbReference>
<dbReference type="PANTHER" id="PTHR11384:SF68">
    <property type="entry name" value="ATP-BINDING CASSETTE SUB-FAMILY D MEMBER 2-RELATED"/>
    <property type="match status" value="1"/>
</dbReference>
<dbReference type="PROSITE" id="PS50929">
    <property type="entry name" value="ABC_TM1F"/>
    <property type="match status" value="1"/>
</dbReference>
<proteinExistence type="inferred from homology"/>
<reference evidence="15" key="2">
    <citation type="submission" date="2025-09" db="UniProtKB">
        <authorList>
            <consortium name="Ensembl"/>
        </authorList>
    </citation>
    <scope>IDENTIFICATION</scope>
</reference>
<keyword evidence="7" id="KW-0067">ATP-binding</keyword>
<dbReference type="InterPro" id="IPR011527">
    <property type="entry name" value="ABC1_TM_dom"/>
</dbReference>
<evidence type="ECO:0000256" key="3">
    <source>
        <dbReference type="ARBA" id="ARBA00022448"/>
    </source>
</evidence>
<keyword evidence="9" id="KW-1133">Transmembrane helix</keyword>
<dbReference type="Pfam" id="PF06472">
    <property type="entry name" value="ABC_membrane_2"/>
    <property type="match status" value="1"/>
</dbReference>
<dbReference type="GO" id="GO:0140359">
    <property type="term" value="F:ABC-type transporter activity"/>
    <property type="evidence" value="ECO:0007669"/>
    <property type="project" value="InterPro"/>
</dbReference>
<dbReference type="InterPro" id="IPR036640">
    <property type="entry name" value="ABC1_TM_sf"/>
</dbReference>
<organism evidence="15 16">
    <name type="scientific">Cyclopterus lumpus</name>
    <name type="common">Lumpsucker</name>
    <dbReference type="NCBI Taxonomy" id="8103"/>
    <lineage>
        <taxon>Eukaryota</taxon>
        <taxon>Metazoa</taxon>
        <taxon>Chordata</taxon>
        <taxon>Craniata</taxon>
        <taxon>Vertebrata</taxon>
        <taxon>Euteleostomi</taxon>
        <taxon>Actinopterygii</taxon>
        <taxon>Neopterygii</taxon>
        <taxon>Teleostei</taxon>
        <taxon>Neoteleostei</taxon>
        <taxon>Acanthomorphata</taxon>
        <taxon>Eupercaria</taxon>
        <taxon>Perciformes</taxon>
        <taxon>Cottioidei</taxon>
        <taxon>Cottales</taxon>
        <taxon>Cyclopteridae</taxon>
        <taxon>Cyclopterus</taxon>
    </lineage>
</organism>
<evidence type="ECO:0000256" key="12">
    <source>
        <dbReference type="SAM" id="MobiDB-lite"/>
    </source>
</evidence>
<dbReference type="Ensembl" id="ENSCLMT00005050446.1">
    <property type="protein sequence ID" value="ENSCLMP00005048796.1"/>
    <property type="gene ID" value="ENSCLMG00005022295.1"/>
</dbReference>
<dbReference type="PROSITE" id="PS00211">
    <property type="entry name" value="ABC_TRANSPORTER_1"/>
    <property type="match status" value="1"/>
</dbReference>
<keyword evidence="6" id="KW-0378">Hydrolase</keyword>
<dbReference type="InterPro" id="IPR027417">
    <property type="entry name" value="P-loop_NTPase"/>
</dbReference>
<dbReference type="GeneTree" id="ENSGT00950000182955"/>
<dbReference type="PANTHER" id="PTHR11384">
    <property type="entry name" value="ATP-BINDING CASSETTE, SUB-FAMILY D MEMBER"/>
    <property type="match status" value="1"/>
</dbReference>
<evidence type="ECO:0000256" key="8">
    <source>
        <dbReference type="ARBA" id="ARBA00022967"/>
    </source>
</evidence>
<dbReference type="PROSITE" id="PS50893">
    <property type="entry name" value="ABC_TRANSPORTER_2"/>
    <property type="match status" value="1"/>
</dbReference>
<evidence type="ECO:0000259" key="14">
    <source>
        <dbReference type="PROSITE" id="PS50929"/>
    </source>
</evidence>
<evidence type="ECO:0000256" key="5">
    <source>
        <dbReference type="ARBA" id="ARBA00022741"/>
    </source>
</evidence>
<evidence type="ECO:0000256" key="11">
    <source>
        <dbReference type="ARBA" id="ARBA00023140"/>
    </source>
</evidence>
<evidence type="ECO:0000313" key="16">
    <source>
        <dbReference type="Proteomes" id="UP000694565"/>
    </source>
</evidence>
<dbReference type="GO" id="GO:0005324">
    <property type="term" value="F:long-chain fatty acid transmembrane transporter activity"/>
    <property type="evidence" value="ECO:0007669"/>
    <property type="project" value="TreeGrafter"/>
</dbReference>
<dbReference type="GO" id="GO:0016887">
    <property type="term" value="F:ATP hydrolysis activity"/>
    <property type="evidence" value="ECO:0007669"/>
    <property type="project" value="InterPro"/>
</dbReference>
<dbReference type="Pfam" id="PF00005">
    <property type="entry name" value="ABC_tran"/>
    <property type="match status" value="1"/>
</dbReference>
<keyword evidence="10" id="KW-0472">Membrane</keyword>
<dbReference type="FunFam" id="3.40.50.300:FF:000800">
    <property type="entry name" value="ATP-binding cassette sub-family D member 1"/>
    <property type="match status" value="1"/>
</dbReference>
<reference evidence="15" key="1">
    <citation type="submission" date="2025-08" db="UniProtKB">
        <authorList>
            <consortium name="Ensembl"/>
        </authorList>
    </citation>
    <scope>IDENTIFICATION</scope>
</reference>
<evidence type="ECO:0000259" key="13">
    <source>
        <dbReference type="PROSITE" id="PS50893"/>
    </source>
</evidence>
<evidence type="ECO:0000256" key="10">
    <source>
        <dbReference type="ARBA" id="ARBA00023136"/>
    </source>
</evidence>
<dbReference type="Gene3D" id="1.20.1560.10">
    <property type="entry name" value="ABC transporter type 1, transmembrane domain"/>
    <property type="match status" value="1"/>
</dbReference>
<evidence type="ECO:0000256" key="7">
    <source>
        <dbReference type="ARBA" id="ARBA00022840"/>
    </source>
</evidence>
<dbReference type="SUPFAM" id="SSF52540">
    <property type="entry name" value="P-loop containing nucleoside triphosphate hydrolases"/>
    <property type="match status" value="1"/>
</dbReference>
<dbReference type="InterPro" id="IPR003593">
    <property type="entry name" value="AAA+_ATPase"/>
</dbReference>
<feature type="domain" description="ABC transmembrane type-1" evidence="14">
    <location>
        <begin position="109"/>
        <end position="345"/>
    </location>
</feature>
<accession>A0A8C3AYI2</accession>
<dbReference type="InterPro" id="IPR003439">
    <property type="entry name" value="ABC_transporter-like_ATP-bd"/>
</dbReference>
<dbReference type="Proteomes" id="UP000694565">
    <property type="component" value="Unplaced"/>
</dbReference>
<dbReference type="GO" id="GO:0005524">
    <property type="term" value="F:ATP binding"/>
    <property type="evidence" value="ECO:0007669"/>
    <property type="project" value="UniProtKB-KW"/>
</dbReference>
<dbReference type="GO" id="GO:0015910">
    <property type="term" value="P:long-chain fatty acid import into peroxisome"/>
    <property type="evidence" value="ECO:0007669"/>
    <property type="project" value="TreeGrafter"/>
</dbReference>
<evidence type="ECO:0000313" key="15">
    <source>
        <dbReference type="Ensembl" id="ENSCLMP00005048796.1"/>
    </source>
</evidence>
<evidence type="ECO:0000256" key="9">
    <source>
        <dbReference type="ARBA" id="ARBA00022989"/>
    </source>
</evidence>
<keyword evidence="4" id="KW-0812">Transmembrane</keyword>
<dbReference type="SMART" id="SM00382">
    <property type="entry name" value="AAA"/>
    <property type="match status" value="1"/>
</dbReference>
<comment type="subcellular location">
    <subcellularLocation>
        <location evidence="1">Peroxisome membrane</location>
        <topology evidence="1">Multi-pass membrane protein</topology>
    </subcellularLocation>
</comment>
<protein>
    <submittedName>
        <fullName evidence="15">ATP binding cassette subfamily D member 2</fullName>
    </submittedName>
</protein>
<evidence type="ECO:0000256" key="1">
    <source>
        <dbReference type="ARBA" id="ARBA00004585"/>
    </source>
</evidence>
<dbReference type="InterPro" id="IPR017871">
    <property type="entry name" value="ABC_transporter-like_CS"/>
</dbReference>
<dbReference type="GO" id="GO:0007031">
    <property type="term" value="P:peroxisome organization"/>
    <property type="evidence" value="ECO:0007669"/>
    <property type="project" value="TreeGrafter"/>
</dbReference>
<dbReference type="GO" id="GO:0006635">
    <property type="term" value="P:fatty acid beta-oxidation"/>
    <property type="evidence" value="ECO:0007669"/>
    <property type="project" value="TreeGrafter"/>
</dbReference>
<feature type="domain" description="ABC transporter" evidence="13">
    <location>
        <begin position="475"/>
        <end position="701"/>
    </location>
</feature>
<dbReference type="GO" id="GO:0042760">
    <property type="term" value="P:very long-chain fatty acid catabolic process"/>
    <property type="evidence" value="ECO:0007669"/>
    <property type="project" value="TreeGrafter"/>
</dbReference>
<sequence>MSNILDAVSKVKWDRTAAAKRAVFLAAAAYGVKTLYPIIRRQLGNNKDPGSNRRVSKPENGSTCLAKTQHKKASPGVNAEFFKQIFELGKILFPNLVSKELGLLCVHSVALISRTFLSIYVASLDGKIVKTIVEKEPKSFIFQLMKWLLIAIPATFVNSVIRYLECKLALAFRTRLVDHAYRTYFTDQTYYKVSNMDGRLANPDQSLTEDVMMFSQSVAHLYSNLTKPILDVLLTSYTLIRTARSRGANASGPTLLAGLVVFITAKVLRACSPKFGKLVAEEAHRKGYLRYVHSRIIANAEEIAFYRGHKVEMRQLQKCYRALTDQMHLILSKRLWYIMVEQFLMKYVWSACGLVMVAVPIITATGFADNKTADGQTHVMVSERTEAFTTARNLLASGADAIERIMSSYKEATELAGYTARVHNMFLVFEEVQRGIYKRSTLSATTGAKKKSKPEMHIDGPLEIKGEVIDVDNGIVCENVPIITPNGDVVVSCLNVKVEEGMHLLITGPNGCGKSSLFRILSGLWPVYGGRLYKPSPQHLFYIPQRPYMSMGSLRDQVIYPDSEEDMAFKGVSDKDLDTILDIVNLHHIVTREGGWDAELDWKDVLSGGEKQRMGMARMFYHKPKYALLDECTSAVSIDVEGKIFQAAKDAGISLLSITHRPSLWKYHTHLLQFDGEGGWRFEQLDTATRLSLTEEKQRLETQLAGIPEMQHRLNELCKILGDDSSGVDSQVLSPSSCTQAGIHSAVAF</sequence>
<dbReference type="AlphaFoldDB" id="A0A8C3AYI2"/>
<keyword evidence="11" id="KW-0576">Peroxisome</keyword>
<comment type="similarity">
    <text evidence="2">Belongs to the ABC transporter superfamily. ABCD family. Peroxisomal fatty acyl CoA transporter (TC 3.A.1.203) subfamily.</text>
</comment>
<dbReference type="GO" id="GO:0005778">
    <property type="term" value="C:peroxisomal membrane"/>
    <property type="evidence" value="ECO:0007669"/>
    <property type="project" value="UniProtKB-SubCell"/>
</dbReference>
<dbReference type="InterPro" id="IPR050835">
    <property type="entry name" value="ABC_transporter_sub-D"/>
</dbReference>
<dbReference type="Gene3D" id="3.40.50.300">
    <property type="entry name" value="P-loop containing nucleotide triphosphate hydrolases"/>
    <property type="match status" value="1"/>
</dbReference>